<reference evidence="3" key="1">
    <citation type="submission" date="2016-06" db="EMBL/GenBank/DDBJ databases">
        <authorList>
            <person name="Varghese N."/>
            <person name="Submissions Spin"/>
        </authorList>
    </citation>
    <scope>NUCLEOTIDE SEQUENCE [LARGE SCALE GENOMIC DNA]</scope>
    <source>
        <strain evidence="3">DSM 43903</strain>
    </source>
</reference>
<accession>A0A1C6VPL4</accession>
<keyword evidence="1" id="KW-0812">Transmembrane</keyword>
<dbReference type="EMBL" id="FMHZ01000002">
    <property type="protein sequence ID" value="SCL68152.1"/>
    <property type="molecule type" value="Genomic_DNA"/>
</dbReference>
<evidence type="ECO:0000313" key="2">
    <source>
        <dbReference type="EMBL" id="SCL68152.1"/>
    </source>
</evidence>
<dbReference type="Pfam" id="PF19941">
    <property type="entry name" value="DUF6403"/>
    <property type="match status" value="1"/>
</dbReference>
<name>A0A1C6VPL4_9ACTN</name>
<dbReference type="AlphaFoldDB" id="A0A1C6VPL4"/>
<protein>
    <submittedName>
        <fullName evidence="2">Uncharacterized protein</fullName>
    </submittedName>
</protein>
<dbReference type="Proteomes" id="UP000199001">
    <property type="component" value="Unassembled WGS sequence"/>
</dbReference>
<gene>
    <name evidence="2" type="ORF">GA0070606_4723</name>
</gene>
<organism evidence="2 3">
    <name type="scientific">Micromonospora citrea</name>
    <dbReference type="NCBI Taxonomy" id="47855"/>
    <lineage>
        <taxon>Bacteria</taxon>
        <taxon>Bacillati</taxon>
        <taxon>Actinomycetota</taxon>
        <taxon>Actinomycetes</taxon>
        <taxon>Micromonosporales</taxon>
        <taxon>Micromonosporaceae</taxon>
        <taxon>Micromonospora</taxon>
    </lineage>
</organism>
<keyword evidence="3" id="KW-1185">Reference proteome</keyword>
<dbReference type="InterPro" id="IPR045645">
    <property type="entry name" value="DUF6403"/>
</dbReference>
<evidence type="ECO:0000313" key="3">
    <source>
        <dbReference type="Proteomes" id="UP000199001"/>
    </source>
</evidence>
<evidence type="ECO:0000256" key="1">
    <source>
        <dbReference type="SAM" id="Phobius"/>
    </source>
</evidence>
<keyword evidence="1" id="KW-1133">Transmembrane helix</keyword>
<dbReference type="RefSeq" id="WP_091104251.1">
    <property type="nucleotide sequence ID" value="NZ_FMHZ01000002.1"/>
</dbReference>
<dbReference type="STRING" id="47855.GA0070606_4723"/>
<feature type="transmembrane region" description="Helical" evidence="1">
    <location>
        <begin position="6"/>
        <end position="25"/>
    </location>
</feature>
<sequence length="101" mass="10551">MPDTLPIWLVGGVLLVGAGFATTLLPRLRARGQERLLAWSTARAAIDSAAVSRDAAAVRVPEAEQLLARAESIAAEGGGATAARAAAGYAKEADLLWRTRR</sequence>
<proteinExistence type="predicted"/>
<keyword evidence="1" id="KW-0472">Membrane</keyword>